<organism evidence="2 3">
    <name type="scientific">Vitrella brassicaformis (strain CCMP3155)</name>
    <dbReference type="NCBI Taxonomy" id="1169540"/>
    <lineage>
        <taxon>Eukaryota</taxon>
        <taxon>Sar</taxon>
        <taxon>Alveolata</taxon>
        <taxon>Colpodellida</taxon>
        <taxon>Vitrellaceae</taxon>
        <taxon>Vitrella</taxon>
    </lineage>
</organism>
<evidence type="ECO:0000313" key="3">
    <source>
        <dbReference type="Proteomes" id="UP000041254"/>
    </source>
</evidence>
<sequence length="568" mass="60853">MADASLNLFESLTQSLEALYTSLVEQGASAAGVEVRLGSVLATVQRAFASITPAPATTRRPPAPSASSRPSQSQSQSHYPDNPLSPAAAPSAAPQSSVHSHVRRKGERGARLSGRAHQGQAGRDLRGGARRATGRGDGDGDLTPPASLQGEDAAFAAILAKAKKAVGLSDFPTAPQPSGSSSAAGAAAADEAKRKPTSPAAPPHTNDHVDGPADGAGGEDGCVGATLPFDVGDWQRLEYLRHRLNSTLAECERDPAMGPQQHREEFLSRLSARPPSPTPSLFGSPEPSPPPLAPRPLAAGEEALVKGVMFTCLASYAKEVIMSLPHFIDACHGQAWSRVIAEQPHEGWAGSEPWMRGFGNSLSLFAVCRWLEQVRQHFVNTAGTVGAERERQPDRRGPMALAMVRASDGAPHLQCATQLLQRVEPCTNSTSTSSSRRRGRREGGRRERERGSGDVGGDGEGLPMPCDAAFYRAADDLKRMNIPLKSIVDEYYDVVSAQQANRTLEQLIQLLDIFEAALDAIPPPQRPPREREGEHEHDSEMRTAYMHIYRAVSFLAQQCIQHQEDTQA</sequence>
<keyword evidence="3" id="KW-1185">Reference proteome</keyword>
<accession>A0A0G4FGR6</accession>
<dbReference type="InParanoid" id="A0A0G4FGR6"/>
<feature type="compositionally biased region" description="Low complexity" evidence="1">
    <location>
        <begin position="178"/>
        <end position="189"/>
    </location>
</feature>
<dbReference type="EMBL" id="CDMY01000436">
    <property type="protein sequence ID" value="CEM12690.1"/>
    <property type="molecule type" value="Genomic_DNA"/>
</dbReference>
<evidence type="ECO:0000313" key="2">
    <source>
        <dbReference type="EMBL" id="CEM12690.1"/>
    </source>
</evidence>
<feature type="compositionally biased region" description="Basic and acidic residues" evidence="1">
    <location>
        <begin position="441"/>
        <end position="452"/>
    </location>
</feature>
<feature type="compositionally biased region" description="Low complexity" evidence="1">
    <location>
        <begin position="52"/>
        <end position="99"/>
    </location>
</feature>
<evidence type="ECO:0000256" key="1">
    <source>
        <dbReference type="SAM" id="MobiDB-lite"/>
    </source>
</evidence>
<feature type="region of interest" description="Disordered" evidence="1">
    <location>
        <begin position="424"/>
        <end position="461"/>
    </location>
</feature>
<name>A0A0G4FGR6_VITBC</name>
<dbReference type="Proteomes" id="UP000041254">
    <property type="component" value="Unassembled WGS sequence"/>
</dbReference>
<feature type="region of interest" description="Disordered" evidence="1">
    <location>
        <begin position="270"/>
        <end position="295"/>
    </location>
</feature>
<dbReference type="VEuPathDB" id="CryptoDB:Vbra_15411"/>
<dbReference type="AlphaFoldDB" id="A0A0G4FGR6"/>
<feature type="region of interest" description="Disordered" evidence="1">
    <location>
        <begin position="52"/>
        <end position="148"/>
    </location>
</feature>
<reference evidence="2 3" key="1">
    <citation type="submission" date="2014-11" db="EMBL/GenBank/DDBJ databases">
        <authorList>
            <person name="Zhu J."/>
            <person name="Qi W."/>
            <person name="Song R."/>
        </authorList>
    </citation>
    <scope>NUCLEOTIDE SEQUENCE [LARGE SCALE GENOMIC DNA]</scope>
</reference>
<protein>
    <submittedName>
        <fullName evidence="2">Uncharacterized protein</fullName>
    </submittedName>
</protein>
<feature type="region of interest" description="Disordered" evidence="1">
    <location>
        <begin position="172"/>
        <end position="221"/>
    </location>
</feature>
<proteinExistence type="predicted"/>
<gene>
    <name evidence="2" type="ORF">Vbra_15411</name>
</gene>